<name>A0A5B8RJK3_9VIRU</name>
<evidence type="ECO:0000256" key="1">
    <source>
        <dbReference type="SAM" id="Phobius"/>
    </source>
</evidence>
<dbReference type="EMBL" id="MN081869">
    <property type="protein sequence ID" value="QEA08233.1"/>
    <property type="molecule type" value="Genomic_DNA"/>
</dbReference>
<keyword evidence="1" id="KW-1133">Transmembrane helix</keyword>
<sequence length="64" mass="7443">MNINDYKDSIIVGVLFLLFTRDWFDELIFGTFPSLKGMPWIFLALKVLGIMVLFYLLDAIINVK</sequence>
<reference evidence="2" key="1">
    <citation type="journal article" date="2019" name="Viruses">
        <title>Detection and Characterization of Invertebrate Iridoviruses Found in Reptiles and Prey Insects in Europe over the Past Two Decades.</title>
        <authorList>
            <person name="Papp T."/>
            <person name="Marschang R.E."/>
        </authorList>
    </citation>
    <scope>NUCLEOTIDE SEQUENCE</scope>
    <source>
        <strain evidence="2">Liz-CrIV</strain>
    </source>
</reference>
<keyword evidence="1" id="KW-0472">Membrane</keyword>
<keyword evidence="1" id="KW-0812">Transmembrane</keyword>
<accession>A0A5B8RJK3</accession>
<proteinExistence type="predicted"/>
<protein>
    <submittedName>
        <fullName evidence="2">Uncharacterized protein</fullName>
    </submittedName>
</protein>
<feature type="transmembrane region" description="Helical" evidence="1">
    <location>
        <begin position="40"/>
        <end position="61"/>
    </location>
</feature>
<organism evidence="2">
    <name type="scientific">Iridovirus Liz-CrIV</name>
    <dbReference type="NCBI Taxonomy" id="2594309"/>
    <lineage>
        <taxon>Viruses</taxon>
        <taxon>Varidnaviria</taxon>
        <taxon>Bamfordvirae</taxon>
        <taxon>Nucleocytoviricota</taxon>
        <taxon>Megaviricetes</taxon>
        <taxon>Pimascovirales</taxon>
        <taxon>Pimascovirales incertae sedis</taxon>
        <taxon>Iridoviridae</taxon>
    </lineage>
</organism>
<evidence type="ECO:0000313" key="2">
    <source>
        <dbReference type="EMBL" id="QEA08233.1"/>
    </source>
</evidence>